<evidence type="ECO:0000256" key="2">
    <source>
        <dbReference type="SAM" id="SignalP"/>
    </source>
</evidence>
<dbReference type="AlphaFoldDB" id="A0A7X6GW90"/>
<name>A0A7X6GW90_9RHOB</name>
<feature type="signal peptide" evidence="2">
    <location>
        <begin position="1"/>
        <end position="20"/>
    </location>
</feature>
<comment type="caution">
    <text evidence="4">The sequence shown here is derived from an EMBL/GenBank/DDBJ whole genome shotgun (WGS) entry which is preliminary data.</text>
</comment>
<feature type="domain" description="DUF4174" evidence="3">
    <location>
        <begin position="55"/>
        <end position="156"/>
    </location>
</feature>
<dbReference type="Pfam" id="PF13778">
    <property type="entry name" value="DUF4174"/>
    <property type="match status" value="1"/>
</dbReference>
<organism evidence="4 5">
    <name type="scientific">Roseicyclus persicicus</name>
    <dbReference type="NCBI Taxonomy" id="2650661"/>
    <lineage>
        <taxon>Bacteria</taxon>
        <taxon>Pseudomonadati</taxon>
        <taxon>Pseudomonadota</taxon>
        <taxon>Alphaproteobacteria</taxon>
        <taxon>Rhodobacterales</taxon>
        <taxon>Roseobacteraceae</taxon>
        <taxon>Roseicyclus</taxon>
    </lineage>
</organism>
<sequence>MRPTPLALTAALLLAMPALAQTAADAVAVAAADAPETGIEAVDPMEPRNAADVTLEEFIWIARPVIVFADTPADPRFIEQMEMLAARPEPLIERDVVIIVDTDPAARTAIRQALRPRGFALVVMQKDGNVGFRRPSPRDVREITRGIDNFQFRQEELRSQGR</sequence>
<evidence type="ECO:0000313" key="4">
    <source>
        <dbReference type="EMBL" id="NKX43473.1"/>
    </source>
</evidence>
<feature type="chain" id="PRO_5031531048" evidence="2">
    <location>
        <begin position="21"/>
        <end position="162"/>
    </location>
</feature>
<protein>
    <submittedName>
        <fullName evidence="4">DUF4174 domain-containing protein</fullName>
    </submittedName>
</protein>
<dbReference type="RefSeq" id="WP_168621839.1">
    <property type="nucleotide sequence ID" value="NZ_JAAZQQ010000001.1"/>
</dbReference>
<proteinExistence type="predicted"/>
<keyword evidence="1 2" id="KW-0732">Signal</keyword>
<evidence type="ECO:0000256" key="1">
    <source>
        <dbReference type="ARBA" id="ARBA00022729"/>
    </source>
</evidence>
<dbReference type="InterPro" id="IPR025232">
    <property type="entry name" value="DUF4174"/>
</dbReference>
<evidence type="ECO:0000313" key="5">
    <source>
        <dbReference type="Proteomes" id="UP000526408"/>
    </source>
</evidence>
<gene>
    <name evidence="4" type="ORF">HCU73_02635</name>
</gene>
<dbReference type="Proteomes" id="UP000526408">
    <property type="component" value="Unassembled WGS sequence"/>
</dbReference>
<accession>A0A7X6GW90</accession>
<evidence type="ECO:0000259" key="3">
    <source>
        <dbReference type="Pfam" id="PF13778"/>
    </source>
</evidence>
<keyword evidence="5" id="KW-1185">Reference proteome</keyword>
<reference evidence="4 5" key="1">
    <citation type="submission" date="2020-04" db="EMBL/GenBank/DDBJ databases">
        <authorList>
            <person name="Yoon J."/>
        </authorList>
    </citation>
    <scope>NUCLEOTIDE SEQUENCE [LARGE SCALE GENOMIC DNA]</scope>
    <source>
        <strain evidence="4 5">KMU-115</strain>
    </source>
</reference>
<dbReference type="EMBL" id="JAAZQQ010000001">
    <property type="protein sequence ID" value="NKX43473.1"/>
    <property type="molecule type" value="Genomic_DNA"/>
</dbReference>